<dbReference type="HAMAP" id="MF_00031">
    <property type="entry name" value="DNA_HJ_migration_RuvA"/>
    <property type="match status" value="1"/>
</dbReference>
<evidence type="ECO:0000256" key="3">
    <source>
        <dbReference type="ARBA" id="ARBA00023125"/>
    </source>
</evidence>
<dbReference type="Pfam" id="PF01330">
    <property type="entry name" value="RuvA_N"/>
    <property type="match status" value="1"/>
</dbReference>
<dbReference type="InterPro" id="IPR000085">
    <property type="entry name" value="RuvA"/>
</dbReference>
<dbReference type="InterPro" id="IPR012340">
    <property type="entry name" value="NA-bd_OB-fold"/>
</dbReference>
<comment type="subcellular location">
    <subcellularLocation>
        <location evidence="6">Cytoplasm</location>
    </subcellularLocation>
</comment>
<proteinExistence type="inferred from homology"/>
<gene>
    <name evidence="6 8" type="primary">ruvA</name>
    <name evidence="8" type="ORF">ELX58_06425</name>
</gene>
<keyword evidence="1 6" id="KW-0963">Cytoplasm</keyword>
<dbReference type="SUPFAM" id="SSF47781">
    <property type="entry name" value="RuvA domain 2-like"/>
    <property type="match status" value="1"/>
</dbReference>
<dbReference type="OrthoDB" id="5293449at2"/>
<dbReference type="GO" id="GO:0009378">
    <property type="term" value="F:four-way junction helicase activity"/>
    <property type="evidence" value="ECO:0007669"/>
    <property type="project" value="InterPro"/>
</dbReference>
<comment type="function">
    <text evidence="6">The RuvA-RuvB-RuvC complex processes Holliday junction (HJ) DNA during genetic recombination and DNA repair, while the RuvA-RuvB complex plays an important role in the rescue of blocked DNA replication forks via replication fork reversal (RFR). RuvA specifically binds to HJ cruciform DNA, conferring on it an open structure. The RuvB hexamer acts as an ATP-dependent pump, pulling dsDNA into and through the RuvAB complex. HJ branch migration allows RuvC to scan DNA until it finds its consensus sequence, where it cleaves and resolves the cruciform DNA.</text>
</comment>
<comment type="caution">
    <text evidence="6">Lacks conserved residue(s) required for the propagation of feature annotation.</text>
</comment>
<comment type="similarity">
    <text evidence="6">Belongs to the RuvA family.</text>
</comment>
<evidence type="ECO:0000256" key="2">
    <source>
        <dbReference type="ARBA" id="ARBA00022763"/>
    </source>
</evidence>
<evidence type="ECO:0000313" key="9">
    <source>
        <dbReference type="Proteomes" id="UP000294321"/>
    </source>
</evidence>
<dbReference type="NCBIfam" id="TIGR00084">
    <property type="entry name" value="ruvA"/>
    <property type="match status" value="1"/>
</dbReference>
<dbReference type="InterPro" id="IPR013849">
    <property type="entry name" value="DNA_helicase_Holl-junc_RuvA_I"/>
</dbReference>
<reference evidence="9" key="1">
    <citation type="submission" date="2018-12" db="EMBL/GenBank/DDBJ databases">
        <title>A new species of lactobacillus.</title>
        <authorList>
            <person name="Jian Y."/>
            <person name="Xin L."/>
            <person name="Hong Z.J."/>
            <person name="Ming L.Z."/>
            <person name="Hong X.Z."/>
        </authorList>
    </citation>
    <scope>NUCLEOTIDE SEQUENCE [LARGE SCALE GENOMIC DNA]</scope>
    <source>
        <strain evidence="9">HSLZ-75</strain>
    </source>
</reference>
<dbReference type="Gene3D" id="2.40.50.140">
    <property type="entry name" value="Nucleic acid-binding proteins"/>
    <property type="match status" value="1"/>
</dbReference>
<evidence type="ECO:0000259" key="7">
    <source>
        <dbReference type="SMART" id="SM00278"/>
    </source>
</evidence>
<evidence type="ECO:0000256" key="4">
    <source>
        <dbReference type="ARBA" id="ARBA00023172"/>
    </source>
</evidence>
<dbReference type="GO" id="GO:0005737">
    <property type="term" value="C:cytoplasm"/>
    <property type="evidence" value="ECO:0007669"/>
    <property type="project" value="UniProtKB-SubCell"/>
</dbReference>
<comment type="subunit">
    <text evidence="6">Homotetramer. Forms an RuvA(8)-RuvB(12)-Holliday junction (HJ) complex. HJ DNA is sandwiched between 2 RuvA tetramers; dsDNA enters through RuvA and exits via RuvB. An RuvB hexamer assembles on each DNA strand where it exits the tetramer. Each RuvB hexamer is contacted by two RuvA subunits (via domain III) on 2 adjacent RuvB subunits; this complex drives branch migration. In the full resolvosome a probable DNA-RuvA(4)-RuvB(12)-RuvC(2) complex forms which resolves the HJ.</text>
</comment>
<dbReference type="AlphaFoldDB" id="A0A4P6ZNE7"/>
<dbReference type="GO" id="GO:0048476">
    <property type="term" value="C:Holliday junction resolvase complex"/>
    <property type="evidence" value="ECO:0007669"/>
    <property type="project" value="UniProtKB-UniRule"/>
</dbReference>
<dbReference type="GO" id="GO:0005524">
    <property type="term" value="F:ATP binding"/>
    <property type="evidence" value="ECO:0007669"/>
    <property type="project" value="InterPro"/>
</dbReference>
<dbReference type="InterPro" id="IPR036267">
    <property type="entry name" value="RuvA_C_sf"/>
</dbReference>
<dbReference type="InterPro" id="IPR010994">
    <property type="entry name" value="RuvA_2-like"/>
</dbReference>
<dbReference type="GO" id="GO:0006310">
    <property type="term" value="P:DNA recombination"/>
    <property type="evidence" value="ECO:0007669"/>
    <property type="project" value="UniProtKB-UniRule"/>
</dbReference>
<name>A0A4P6ZNE7_9LACO</name>
<dbReference type="CDD" id="cd14332">
    <property type="entry name" value="UBA_RuvA_C"/>
    <property type="match status" value="1"/>
</dbReference>
<dbReference type="EMBL" id="CP034726">
    <property type="protein sequence ID" value="QBP18740.1"/>
    <property type="molecule type" value="Genomic_DNA"/>
</dbReference>
<dbReference type="RefSeq" id="WP_133442298.1">
    <property type="nucleotide sequence ID" value="NZ_CP034726.1"/>
</dbReference>
<dbReference type="SUPFAM" id="SSF50249">
    <property type="entry name" value="Nucleic acid-binding proteins"/>
    <property type="match status" value="1"/>
</dbReference>
<dbReference type="GO" id="GO:0016787">
    <property type="term" value="F:hydrolase activity"/>
    <property type="evidence" value="ECO:0007669"/>
    <property type="project" value="UniProtKB-KW"/>
</dbReference>
<feature type="domain" description="Helix-hairpin-helix DNA-binding motif class 1" evidence="7">
    <location>
        <begin position="107"/>
        <end position="126"/>
    </location>
</feature>
<dbReference type="Pfam" id="PF14520">
    <property type="entry name" value="HHH_5"/>
    <property type="match status" value="1"/>
</dbReference>
<keyword evidence="4 6" id="KW-0233">DNA recombination</keyword>
<keyword evidence="8" id="KW-0378">Hydrolase</keyword>
<dbReference type="Gene3D" id="1.10.150.20">
    <property type="entry name" value="5' to 3' exonuclease, C-terminal subdomain"/>
    <property type="match status" value="1"/>
</dbReference>
<dbReference type="Proteomes" id="UP000294321">
    <property type="component" value="Chromosome"/>
</dbReference>
<keyword evidence="3 6" id="KW-0238">DNA-binding</keyword>
<dbReference type="GO" id="GO:0000400">
    <property type="term" value="F:four-way junction DNA binding"/>
    <property type="evidence" value="ECO:0007669"/>
    <property type="project" value="UniProtKB-UniRule"/>
</dbReference>
<keyword evidence="5 6" id="KW-0234">DNA repair</keyword>
<feature type="domain" description="Helix-hairpin-helix DNA-binding motif class 1" evidence="7">
    <location>
        <begin position="72"/>
        <end position="91"/>
    </location>
</feature>
<sequence length="201" mass="22056">MFEYFIGYVTDIKKTYIVLEVNGIGYKVYVPNASLFKIDSDHKIKVYIHQAVSDVADVLYGFKSQIDKSIFERLINVSGIGPKNAIAILSGNDQQALLNAINEENVTYLTKFPGVGKKTAKQIILDLQGKLDDLLVSGASNSQPVVNPKVTPHLQEALEALQALGYSNRDVKSVEGPLAKNSKLTTNQYISAGLKLLNRLS</sequence>
<dbReference type="InterPro" id="IPR011114">
    <property type="entry name" value="RuvA_C"/>
</dbReference>
<dbReference type="Pfam" id="PF07499">
    <property type="entry name" value="RuvA_C"/>
    <property type="match status" value="1"/>
</dbReference>
<keyword evidence="2 6" id="KW-0227">DNA damage</keyword>
<evidence type="ECO:0000256" key="1">
    <source>
        <dbReference type="ARBA" id="ARBA00022490"/>
    </source>
</evidence>
<protein>
    <recommendedName>
        <fullName evidence="6">Holliday junction branch migration complex subunit RuvA</fullName>
    </recommendedName>
</protein>
<comment type="domain">
    <text evidence="6">Has three domains with a flexible linker between the domains II and III and assumes an 'L' shape. Domain III is highly mobile and contacts RuvB.</text>
</comment>
<dbReference type="SMART" id="SM00278">
    <property type="entry name" value="HhH1"/>
    <property type="match status" value="2"/>
</dbReference>
<keyword evidence="9" id="KW-1185">Reference proteome</keyword>
<dbReference type="InterPro" id="IPR003583">
    <property type="entry name" value="Hlx-hairpin-Hlx_DNA-bd_motif"/>
</dbReference>
<dbReference type="SUPFAM" id="SSF46929">
    <property type="entry name" value="DNA helicase RuvA subunit, C-terminal domain"/>
    <property type="match status" value="1"/>
</dbReference>
<evidence type="ECO:0000256" key="5">
    <source>
        <dbReference type="ARBA" id="ARBA00023204"/>
    </source>
</evidence>
<accession>A0A4P6ZNE7</accession>
<dbReference type="GO" id="GO:0006281">
    <property type="term" value="P:DNA repair"/>
    <property type="evidence" value="ECO:0007669"/>
    <property type="project" value="UniProtKB-UniRule"/>
</dbReference>
<feature type="region of interest" description="Domain III" evidence="6">
    <location>
        <begin position="154"/>
        <end position="201"/>
    </location>
</feature>
<dbReference type="GO" id="GO:0009379">
    <property type="term" value="C:Holliday junction helicase complex"/>
    <property type="evidence" value="ECO:0007669"/>
    <property type="project" value="InterPro"/>
</dbReference>
<evidence type="ECO:0000313" key="8">
    <source>
        <dbReference type="EMBL" id="QBP18740.1"/>
    </source>
</evidence>
<organism evidence="8 9">
    <name type="scientific">Acetilactobacillus jinshanensis</name>
    <dbReference type="NCBI Taxonomy" id="1720083"/>
    <lineage>
        <taxon>Bacteria</taxon>
        <taxon>Bacillati</taxon>
        <taxon>Bacillota</taxon>
        <taxon>Bacilli</taxon>
        <taxon>Lactobacillales</taxon>
        <taxon>Lactobacillaceae</taxon>
        <taxon>Acetilactobacillus</taxon>
    </lineage>
</organism>
<evidence type="ECO:0000256" key="6">
    <source>
        <dbReference type="HAMAP-Rule" id="MF_00031"/>
    </source>
</evidence>
<dbReference type="KEGG" id="lji:ELX58_06425"/>